<organism evidence="1 2">
    <name type="scientific">Monoraphidium neglectum</name>
    <dbReference type="NCBI Taxonomy" id="145388"/>
    <lineage>
        <taxon>Eukaryota</taxon>
        <taxon>Viridiplantae</taxon>
        <taxon>Chlorophyta</taxon>
        <taxon>core chlorophytes</taxon>
        <taxon>Chlorophyceae</taxon>
        <taxon>CS clade</taxon>
        <taxon>Sphaeropleales</taxon>
        <taxon>Selenastraceae</taxon>
        <taxon>Monoraphidium</taxon>
    </lineage>
</organism>
<evidence type="ECO:0000313" key="1">
    <source>
        <dbReference type="EMBL" id="KIY97383.1"/>
    </source>
</evidence>
<dbReference type="KEGG" id="mng:MNEG_10579"/>
<dbReference type="AlphaFoldDB" id="A0A0D2KP05"/>
<name>A0A0D2KP05_9CHLO</name>
<dbReference type="PANTHER" id="PTHR47579">
    <property type="entry name" value="COMPLEX 1 LYR PROTEIN"/>
    <property type="match status" value="1"/>
</dbReference>
<sequence length="63" mass="7291">MATLDKVFKDASVKKLFKDLLILAQYVGRRQGNEAVLKEQVRQSFKANMHEVDDEKILQQKEA</sequence>
<dbReference type="EMBL" id="KK102594">
    <property type="protein sequence ID" value="KIY97383.1"/>
    <property type="molecule type" value="Genomic_DNA"/>
</dbReference>
<gene>
    <name evidence="1" type="ORF">MNEG_10579</name>
</gene>
<dbReference type="Proteomes" id="UP000054498">
    <property type="component" value="Unassembled WGS sequence"/>
</dbReference>
<keyword evidence="2" id="KW-1185">Reference proteome</keyword>
<dbReference type="OrthoDB" id="190541at2759"/>
<proteinExistence type="predicted"/>
<evidence type="ECO:0000313" key="2">
    <source>
        <dbReference type="Proteomes" id="UP000054498"/>
    </source>
</evidence>
<dbReference type="CDD" id="cd20251">
    <property type="entry name" value="Complex1_LYR_SF"/>
    <property type="match status" value="1"/>
</dbReference>
<accession>A0A0D2KP05</accession>
<dbReference type="GeneID" id="25727755"/>
<protein>
    <submittedName>
        <fullName evidence="1">Uncharacterized protein</fullName>
    </submittedName>
</protein>
<reference evidence="1 2" key="1">
    <citation type="journal article" date="2013" name="BMC Genomics">
        <title>Reconstruction of the lipid metabolism for the microalga Monoraphidium neglectum from its genome sequence reveals characteristics suitable for biofuel production.</title>
        <authorList>
            <person name="Bogen C."/>
            <person name="Al-Dilaimi A."/>
            <person name="Albersmeier A."/>
            <person name="Wichmann J."/>
            <person name="Grundmann M."/>
            <person name="Rupp O."/>
            <person name="Lauersen K.J."/>
            <person name="Blifernez-Klassen O."/>
            <person name="Kalinowski J."/>
            <person name="Goesmann A."/>
            <person name="Mussgnug J.H."/>
            <person name="Kruse O."/>
        </authorList>
    </citation>
    <scope>NUCLEOTIDE SEQUENCE [LARGE SCALE GENOMIC DNA]</scope>
    <source>
        <strain evidence="1 2">SAG 48.87</strain>
    </source>
</reference>
<dbReference type="PANTHER" id="PTHR47579:SF3">
    <property type="entry name" value="COMPLEX 1 LYR PROTEIN DOMAIN-CONTAINING PROTEIN"/>
    <property type="match status" value="1"/>
</dbReference>
<dbReference type="RefSeq" id="XP_013896403.1">
    <property type="nucleotide sequence ID" value="XM_014040949.1"/>
</dbReference>